<feature type="domain" description="DNA-directed DNA polymerase family B exonuclease" evidence="10">
    <location>
        <begin position="671"/>
        <end position="900"/>
    </location>
</feature>
<dbReference type="OrthoDB" id="6755010at2759"/>
<dbReference type="GO" id="GO:0003677">
    <property type="term" value="F:DNA binding"/>
    <property type="evidence" value="ECO:0007669"/>
    <property type="project" value="UniProtKB-KW"/>
</dbReference>
<feature type="domain" description="DNA-directed DNA polymerase family B multifunctional" evidence="9">
    <location>
        <begin position="999"/>
        <end position="1139"/>
    </location>
</feature>
<dbReference type="Proteomes" id="UP000266861">
    <property type="component" value="Unassembled WGS sequence"/>
</dbReference>
<dbReference type="Pfam" id="PF03104">
    <property type="entry name" value="DNA_pol_B_exo1"/>
    <property type="match status" value="2"/>
</dbReference>
<dbReference type="InterPro" id="IPR050240">
    <property type="entry name" value="DNA_pol_type-B"/>
</dbReference>
<keyword evidence="5" id="KW-0239">DNA-directed DNA polymerase</keyword>
<protein>
    <recommendedName>
        <fullName evidence="7">DNA polymerase delta catalytic subunit</fullName>
        <ecNumber evidence="2">2.7.7.7</ecNumber>
    </recommendedName>
</protein>
<evidence type="ECO:0000259" key="10">
    <source>
        <dbReference type="Pfam" id="PF03104"/>
    </source>
</evidence>
<keyword evidence="12" id="KW-1185">Reference proteome</keyword>
<gene>
    <name evidence="11" type="ORF">Glove_58g101</name>
</gene>
<dbReference type="GO" id="GO:0000166">
    <property type="term" value="F:nucleotide binding"/>
    <property type="evidence" value="ECO:0007669"/>
    <property type="project" value="InterPro"/>
</dbReference>
<evidence type="ECO:0000256" key="3">
    <source>
        <dbReference type="ARBA" id="ARBA00022679"/>
    </source>
</evidence>
<dbReference type="InterPro" id="IPR023211">
    <property type="entry name" value="DNA_pol_palm_dom_sf"/>
</dbReference>
<keyword evidence="3" id="KW-0808">Transferase</keyword>
<proteinExistence type="inferred from homology"/>
<evidence type="ECO:0000256" key="5">
    <source>
        <dbReference type="ARBA" id="ARBA00022932"/>
    </source>
</evidence>
<evidence type="ECO:0000256" key="1">
    <source>
        <dbReference type="ARBA" id="ARBA00005755"/>
    </source>
</evidence>
<dbReference type="STRING" id="1348612.A0A397JIU8"/>
<evidence type="ECO:0000256" key="7">
    <source>
        <dbReference type="ARBA" id="ARBA00024411"/>
    </source>
</evidence>
<sequence>MKTHSAQVIRYGGGDIIEGAPSRSDIISKCDNGLTAILQQSLSNNQPIHFMPNDVSDATEYVKNVSTYILQNIDDTNILLHTTNAVNTYYYHMVNDEKHRTYRLYTGLPYTSSDSASSHNTDHQSCVDELIRSLVPLSNFVNKFIQDNYNTYHISEVKYPENISKTYHGKEGAPSRSDIISKCDNGLTAILQQSLSNNQPIHFMPNDVSDATEYVKNVSTYILRIYGTLINGQKARVNITGIRPFFDVTVPDGNSLAKFKSNLIKILSKTLKGTSKFGIEVIKTYPIRGYQTEKKPYIRITTWNHYDRYTLLKAVREAKMETASDDLNWQYYYRKIAREKRLPLSSWAEIRNYTYSKNSSLQIYTFQIHVDNYNPIDEKGLNPLIAPALSRDKTLVLTWDIETYSSRGLGGLPVAKYEEDCVFMICMTIHWKDDPNPLMQLCLVDVKTKPDPRWITIICGNQTNLLKAFALCWKLLTPDIQIGFNDSQYDWPFIVEKAEKLGILEWMFNHMSPESSNAEKIMKWKYRTILQQSLSNNQPIHFMPNDVSDATEYVKNVSTYILRIYGTLINGQKARVNITGIRPFFDVAVPDGNSLAKFKSNLIKILSKTLKGTSKFGIEVIKAYPIRGYQTEKKPYIRITTWNHYDRYTLLKAVREAKMETASDDLNWQYYYRKIAREKRLPLSSWAEIRNYTYSKNSSLQIYTFQIHVDNYNPIDEKGLNPLIAPALSRDKTLVLTWDIETYSSRGLGGLPVAKYEEDCVFMICMTIHWKDDPNPLMQLCLVDVETKPDPRWITIICGNQTNLLKAFALCWKLLTPDIQIGFNDSQYDWPFIVEKAEKLGILEWMFNHMSPESSNAEKIMKWKYRSSAIKVSEGYSYSKYLKIPECVPIDVRPCFKKLYPTGEKSSLAFYLGECKLGSKADMPYHAMKKYYKDALNDSDSSSTGHLHEIANYCIIDAVSCQRLMIKRNVINEYREVSSIAFLSLFDAHYFAGGMKVQNLLGAVAWQRGILTSMITRKQTETGKYPGAYVFPPEKGLENKRPVTGLDFASLYPSLIMTYNLSPDKIILSRDEAISALKDGKKLHKIEFPFNDRDITAWSVKHQNQTEMKGLYPAILEELLGKRNEMKKRLAPLSEKKENMELVLSMVNKKSLTIADAIKHILKTAEEEDRPSLTKNLYPFINKKEHEFRSEYGSICFDHACLNAKQTALKVYMNTFYGEAGNSESPFFLLELAGGVTSAGQRNIKLIADFYFHECDMAYDDGNGISKEEYWSKMVEISMKGMGELRDEVNEFLKKDNGSTYLKMAYEEVLFPVVFTGKKKYYGIPHIKKPNFNPEKLFIRGVDIVKRGQSKHFRGIGNEVMWDSMKIGNTRTLQQIVEDILKRTVDKSSQIDISEYIQTSAWKPDKDNKSVQRFISRMKSNHVREEIESQQLIKKGLTPDPYIYNIPEPGELGDCMEYPEVVKKLNKKIDIEYYLKKVVSLCARFINSGEYYEPASDLESLKNVTDPDEIWTTKDNLAQKSAEKWIKNYIKHLRDDPKKEEAIISHLWEDAITHAEKICSGISEAGITRHSDASTGHNDYLNALDKIADSIRLKLSELLSKLSKLNVEYRNSMYKLIVQVQKCKTDMTILEEYIFRYDLESECEALIDFRNIWYKVIGLEIARLQALSSIQSSKKDDPSEADIDDIINLYYSIRLKLSELLSKLSKLNVEYRNLMYKLIVQVQKCKTDMTILEEYIFRYDLESECEALIDFRNIWYKVIGLEIARLQALSSIQSSKKDDPSEADIDDIINLYC</sequence>
<feature type="domain" description="DNA-directed DNA polymerase family B multifunctional" evidence="9">
    <location>
        <begin position="1198"/>
        <end position="1486"/>
    </location>
</feature>
<dbReference type="InterPro" id="IPR006172">
    <property type="entry name" value="DNA-dir_DNA_pol_B"/>
</dbReference>
<comment type="similarity">
    <text evidence="1">Belongs to the DNA polymerase type-B family.</text>
</comment>
<dbReference type="InterPro" id="IPR036397">
    <property type="entry name" value="RNaseH_sf"/>
</dbReference>
<evidence type="ECO:0000256" key="2">
    <source>
        <dbReference type="ARBA" id="ARBA00012417"/>
    </source>
</evidence>
<dbReference type="Gene3D" id="1.10.132.60">
    <property type="entry name" value="DNA polymerase family B, C-terminal domain"/>
    <property type="match status" value="1"/>
</dbReference>
<dbReference type="Pfam" id="PF00136">
    <property type="entry name" value="DNA_pol_B"/>
    <property type="match status" value="2"/>
</dbReference>
<feature type="domain" description="DNA-directed DNA polymerase family B exonuclease" evidence="10">
    <location>
        <begin position="332"/>
        <end position="508"/>
    </location>
</feature>
<name>A0A397JIU8_9GLOM</name>
<dbReference type="InterPro" id="IPR043502">
    <property type="entry name" value="DNA/RNA_pol_sf"/>
</dbReference>
<dbReference type="SUPFAM" id="SSF56672">
    <property type="entry name" value="DNA/RNA polymerases"/>
    <property type="match status" value="1"/>
</dbReference>
<evidence type="ECO:0000313" key="12">
    <source>
        <dbReference type="Proteomes" id="UP000266861"/>
    </source>
</evidence>
<dbReference type="InterPro" id="IPR006134">
    <property type="entry name" value="DNA-dir_DNA_pol_B_multi_dom"/>
</dbReference>
<organism evidence="11 12">
    <name type="scientific">Diversispora epigaea</name>
    <dbReference type="NCBI Taxonomy" id="1348612"/>
    <lineage>
        <taxon>Eukaryota</taxon>
        <taxon>Fungi</taxon>
        <taxon>Fungi incertae sedis</taxon>
        <taxon>Mucoromycota</taxon>
        <taxon>Glomeromycotina</taxon>
        <taxon>Glomeromycetes</taxon>
        <taxon>Diversisporales</taxon>
        <taxon>Diversisporaceae</taxon>
        <taxon>Diversispora</taxon>
    </lineage>
</organism>
<reference evidence="11 12" key="1">
    <citation type="submission" date="2018-08" db="EMBL/GenBank/DDBJ databases">
        <title>Genome and evolution of the arbuscular mycorrhizal fungus Diversispora epigaea (formerly Glomus versiforme) and its bacterial endosymbionts.</title>
        <authorList>
            <person name="Sun X."/>
            <person name="Fei Z."/>
            <person name="Harrison M."/>
        </authorList>
    </citation>
    <scope>NUCLEOTIDE SEQUENCE [LARGE SCALE GENOMIC DNA]</scope>
    <source>
        <strain evidence="11 12">IT104</strain>
    </source>
</reference>
<dbReference type="InterPro" id="IPR042087">
    <property type="entry name" value="DNA_pol_B_thumb"/>
</dbReference>
<dbReference type="Gene3D" id="3.30.342.10">
    <property type="entry name" value="DNA Polymerase, chain B, domain 1"/>
    <property type="match status" value="2"/>
</dbReference>
<dbReference type="Gene3D" id="3.90.1600.10">
    <property type="entry name" value="Palm domain of DNA polymerase"/>
    <property type="match status" value="1"/>
</dbReference>
<keyword evidence="6" id="KW-0238">DNA-binding</keyword>
<evidence type="ECO:0000259" key="9">
    <source>
        <dbReference type="Pfam" id="PF00136"/>
    </source>
</evidence>
<dbReference type="EC" id="2.7.7.7" evidence="2"/>
<evidence type="ECO:0000313" key="11">
    <source>
        <dbReference type="EMBL" id="RHZ85906.1"/>
    </source>
</evidence>
<keyword evidence="4" id="KW-0548">Nucleotidyltransferase</keyword>
<dbReference type="SUPFAM" id="SSF53098">
    <property type="entry name" value="Ribonuclease H-like"/>
    <property type="match status" value="2"/>
</dbReference>
<dbReference type="GO" id="GO:0003887">
    <property type="term" value="F:DNA-directed DNA polymerase activity"/>
    <property type="evidence" value="ECO:0007669"/>
    <property type="project" value="UniProtKB-KW"/>
</dbReference>
<accession>A0A397JIU8</accession>
<dbReference type="InterPro" id="IPR006133">
    <property type="entry name" value="DNA-dir_DNA_pol_B_exonuc"/>
</dbReference>
<evidence type="ECO:0000256" key="6">
    <source>
        <dbReference type="ARBA" id="ARBA00023125"/>
    </source>
</evidence>
<dbReference type="PANTHER" id="PTHR10322:SF23">
    <property type="entry name" value="DNA POLYMERASE DELTA CATALYTIC SUBUNIT"/>
    <property type="match status" value="1"/>
</dbReference>
<dbReference type="PANTHER" id="PTHR10322">
    <property type="entry name" value="DNA POLYMERASE CATALYTIC SUBUNIT"/>
    <property type="match status" value="1"/>
</dbReference>
<evidence type="ECO:0000256" key="4">
    <source>
        <dbReference type="ARBA" id="ARBA00022695"/>
    </source>
</evidence>
<dbReference type="SMART" id="SM00486">
    <property type="entry name" value="POLBc"/>
    <property type="match status" value="1"/>
</dbReference>
<dbReference type="InterPro" id="IPR012337">
    <property type="entry name" value="RNaseH-like_sf"/>
</dbReference>
<comment type="catalytic activity">
    <reaction evidence="8">
        <text>DNA(n) + a 2'-deoxyribonucleoside 5'-triphosphate = DNA(n+1) + diphosphate</text>
        <dbReference type="Rhea" id="RHEA:22508"/>
        <dbReference type="Rhea" id="RHEA-COMP:17339"/>
        <dbReference type="Rhea" id="RHEA-COMP:17340"/>
        <dbReference type="ChEBI" id="CHEBI:33019"/>
        <dbReference type="ChEBI" id="CHEBI:61560"/>
        <dbReference type="ChEBI" id="CHEBI:173112"/>
        <dbReference type="EC" id="2.7.7.7"/>
    </reaction>
</comment>
<dbReference type="GO" id="GO:0006261">
    <property type="term" value="P:DNA-templated DNA replication"/>
    <property type="evidence" value="ECO:0007669"/>
    <property type="project" value="TreeGrafter"/>
</dbReference>
<evidence type="ECO:0000256" key="8">
    <source>
        <dbReference type="ARBA" id="ARBA00049244"/>
    </source>
</evidence>
<comment type="caution">
    <text evidence="11">The sequence shown here is derived from an EMBL/GenBank/DDBJ whole genome shotgun (WGS) entry which is preliminary data.</text>
</comment>
<dbReference type="EMBL" id="PQFF01000055">
    <property type="protein sequence ID" value="RHZ85906.1"/>
    <property type="molecule type" value="Genomic_DNA"/>
</dbReference>
<dbReference type="Gene3D" id="3.30.420.10">
    <property type="entry name" value="Ribonuclease H-like superfamily/Ribonuclease H"/>
    <property type="match status" value="2"/>
</dbReference>